<comment type="caution">
    <text evidence="2">The sequence shown here is derived from an EMBL/GenBank/DDBJ whole genome shotgun (WGS) entry which is preliminary data.</text>
</comment>
<evidence type="ECO:0000256" key="1">
    <source>
        <dbReference type="SAM" id="MobiDB-lite"/>
    </source>
</evidence>
<dbReference type="Proteomes" id="UP000092993">
    <property type="component" value="Unassembled WGS sequence"/>
</dbReference>
<reference evidence="2 3" key="1">
    <citation type="submission" date="2016-03" db="EMBL/GenBank/DDBJ databases">
        <title>Whole genome sequencing of Grifola frondosa 9006-11.</title>
        <authorList>
            <person name="Min B."/>
            <person name="Park H."/>
            <person name="Kim J.-G."/>
            <person name="Cho H."/>
            <person name="Oh Y.-L."/>
            <person name="Kong W.-S."/>
            <person name="Choi I.-G."/>
        </authorList>
    </citation>
    <scope>NUCLEOTIDE SEQUENCE [LARGE SCALE GENOMIC DNA]</scope>
    <source>
        <strain evidence="2 3">9006-11</strain>
    </source>
</reference>
<dbReference type="OMA" id="LHFHHRV"/>
<feature type="compositionally biased region" description="Basic residues" evidence="1">
    <location>
        <begin position="158"/>
        <end position="172"/>
    </location>
</feature>
<sequence>MIEIEWDSQEDRARRHHRPKASTVHGWVTKMRGTLLGSESIRRRGIREMKEARAIRKYKRNRADHQSEARDNGRSPRRSGGLFSVFSFSRRRHSHDVPVVVHRDRPRHREKGKAPLLHSPYRTKPHHHGHGTRLRGQLTRKEELVLQGKSMNEAAQKERRRERRRRDRRRKREALAIRADGALNGNRTWRIP</sequence>
<evidence type="ECO:0000313" key="3">
    <source>
        <dbReference type="Proteomes" id="UP000092993"/>
    </source>
</evidence>
<feature type="compositionally biased region" description="Basic and acidic residues" evidence="1">
    <location>
        <begin position="61"/>
        <end position="74"/>
    </location>
</feature>
<dbReference type="EMBL" id="LUGG01000003">
    <property type="protein sequence ID" value="OBZ76462.1"/>
    <property type="molecule type" value="Genomic_DNA"/>
</dbReference>
<feature type="region of interest" description="Disordered" evidence="1">
    <location>
        <begin position="56"/>
        <end position="81"/>
    </location>
</feature>
<gene>
    <name evidence="2" type="ORF">A0H81_03744</name>
</gene>
<feature type="region of interest" description="Disordered" evidence="1">
    <location>
        <begin position="103"/>
        <end position="173"/>
    </location>
</feature>
<proteinExistence type="predicted"/>
<name>A0A1C7MI02_GRIFR</name>
<feature type="region of interest" description="Disordered" evidence="1">
    <location>
        <begin position="1"/>
        <end position="22"/>
    </location>
</feature>
<protein>
    <submittedName>
        <fullName evidence="2">Uncharacterized protein</fullName>
    </submittedName>
</protein>
<feature type="compositionally biased region" description="Basic residues" evidence="1">
    <location>
        <begin position="121"/>
        <end position="133"/>
    </location>
</feature>
<dbReference type="AlphaFoldDB" id="A0A1C7MI02"/>
<evidence type="ECO:0000313" key="2">
    <source>
        <dbReference type="EMBL" id="OBZ76462.1"/>
    </source>
</evidence>
<dbReference type="OrthoDB" id="3256715at2759"/>
<organism evidence="2 3">
    <name type="scientific">Grifola frondosa</name>
    <name type="common">Maitake</name>
    <name type="synonym">Polyporus frondosus</name>
    <dbReference type="NCBI Taxonomy" id="5627"/>
    <lineage>
        <taxon>Eukaryota</taxon>
        <taxon>Fungi</taxon>
        <taxon>Dikarya</taxon>
        <taxon>Basidiomycota</taxon>
        <taxon>Agaricomycotina</taxon>
        <taxon>Agaricomycetes</taxon>
        <taxon>Polyporales</taxon>
        <taxon>Grifolaceae</taxon>
        <taxon>Grifola</taxon>
    </lineage>
</organism>
<accession>A0A1C7MI02</accession>
<keyword evidence="3" id="KW-1185">Reference proteome</keyword>